<dbReference type="SUPFAM" id="SSF47954">
    <property type="entry name" value="Cyclin-like"/>
    <property type="match status" value="1"/>
</dbReference>
<evidence type="ECO:0000313" key="3">
    <source>
        <dbReference type="EMBL" id="KIK00332.1"/>
    </source>
</evidence>
<dbReference type="PANTHER" id="PTHR15615:SF10">
    <property type="entry name" value="PHO85 CYCLIN-2-RELATED"/>
    <property type="match status" value="1"/>
</dbReference>
<dbReference type="CDD" id="cd20557">
    <property type="entry name" value="CYCLIN_ScPCL1-like"/>
    <property type="match status" value="1"/>
</dbReference>
<evidence type="ECO:0000259" key="2">
    <source>
        <dbReference type="Pfam" id="PF00134"/>
    </source>
</evidence>
<dbReference type="GO" id="GO:0000307">
    <property type="term" value="C:cyclin-dependent protein kinase holoenzyme complex"/>
    <property type="evidence" value="ECO:0007669"/>
    <property type="project" value="TreeGrafter"/>
</dbReference>
<name>A0A0C9XRJ0_9AGAR</name>
<sequence>MASPASSSTSSSSSIHHASLVDPAKHSPALLELIDIKVSRPVIEYVVDCVVETVDYAMGRPSSSKRGRRPEHAKFLTFVTNVITRAEITTPTILAALVYIDRARPHLHIALEEWALERVFLGAIIVASKYLNDSTLKNVHWALCTGVFGKRDVGRIEREYLDVLNFELGVSEEDLLSHYHSLMAVAVPPPHSHSRTSTFHPSPRRHHRRSSPIPELDPSSPHSGSSDGSASPATPPTPITPPHVPASKSTQHAAPTNKPSGKSFQTTTLDLLRAFPIPIPPHRSGSHPIRVLA</sequence>
<dbReference type="InterPro" id="IPR036915">
    <property type="entry name" value="Cyclin-like_sf"/>
</dbReference>
<organism evidence="3 4">
    <name type="scientific">Laccaria amethystina LaAM-08-1</name>
    <dbReference type="NCBI Taxonomy" id="1095629"/>
    <lineage>
        <taxon>Eukaryota</taxon>
        <taxon>Fungi</taxon>
        <taxon>Dikarya</taxon>
        <taxon>Basidiomycota</taxon>
        <taxon>Agaricomycotina</taxon>
        <taxon>Agaricomycetes</taxon>
        <taxon>Agaricomycetidae</taxon>
        <taxon>Agaricales</taxon>
        <taxon>Agaricineae</taxon>
        <taxon>Hydnangiaceae</taxon>
        <taxon>Laccaria</taxon>
    </lineage>
</organism>
<dbReference type="GO" id="GO:0005634">
    <property type="term" value="C:nucleus"/>
    <property type="evidence" value="ECO:0007669"/>
    <property type="project" value="TreeGrafter"/>
</dbReference>
<dbReference type="InterPro" id="IPR013922">
    <property type="entry name" value="Cyclin_PHO80-like"/>
</dbReference>
<evidence type="ECO:0000256" key="1">
    <source>
        <dbReference type="SAM" id="MobiDB-lite"/>
    </source>
</evidence>
<reference evidence="3 4" key="1">
    <citation type="submission" date="2014-04" db="EMBL/GenBank/DDBJ databases">
        <authorList>
            <consortium name="DOE Joint Genome Institute"/>
            <person name="Kuo A."/>
            <person name="Kohler A."/>
            <person name="Nagy L.G."/>
            <person name="Floudas D."/>
            <person name="Copeland A."/>
            <person name="Barry K.W."/>
            <person name="Cichocki N."/>
            <person name="Veneault-Fourrey C."/>
            <person name="LaButti K."/>
            <person name="Lindquist E.A."/>
            <person name="Lipzen A."/>
            <person name="Lundell T."/>
            <person name="Morin E."/>
            <person name="Murat C."/>
            <person name="Sun H."/>
            <person name="Tunlid A."/>
            <person name="Henrissat B."/>
            <person name="Grigoriev I.V."/>
            <person name="Hibbett D.S."/>
            <person name="Martin F."/>
            <person name="Nordberg H.P."/>
            <person name="Cantor M.N."/>
            <person name="Hua S.X."/>
        </authorList>
    </citation>
    <scope>NUCLEOTIDE SEQUENCE [LARGE SCALE GENOMIC DNA]</scope>
    <source>
        <strain evidence="3 4">LaAM-08-1</strain>
    </source>
</reference>
<dbReference type="GO" id="GO:0019901">
    <property type="term" value="F:protein kinase binding"/>
    <property type="evidence" value="ECO:0007669"/>
    <property type="project" value="InterPro"/>
</dbReference>
<dbReference type="PANTHER" id="PTHR15615">
    <property type="match status" value="1"/>
</dbReference>
<dbReference type="STRING" id="1095629.A0A0C9XRJ0"/>
<feature type="compositionally biased region" description="Pro residues" evidence="1">
    <location>
        <begin position="233"/>
        <end position="244"/>
    </location>
</feature>
<dbReference type="OrthoDB" id="10250320at2759"/>
<dbReference type="Proteomes" id="UP000054477">
    <property type="component" value="Unassembled WGS sequence"/>
</dbReference>
<accession>A0A0C9XRJ0</accession>
<reference evidence="4" key="2">
    <citation type="submission" date="2015-01" db="EMBL/GenBank/DDBJ databases">
        <title>Evolutionary Origins and Diversification of the Mycorrhizal Mutualists.</title>
        <authorList>
            <consortium name="DOE Joint Genome Institute"/>
            <consortium name="Mycorrhizal Genomics Consortium"/>
            <person name="Kohler A."/>
            <person name="Kuo A."/>
            <person name="Nagy L.G."/>
            <person name="Floudas D."/>
            <person name="Copeland A."/>
            <person name="Barry K.W."/>
            <person name="Cichocki N."/>
            <person name="Veneault-Fourrey C."/>
            <person name="LaButti K."/>
            <person name="Lindquist E.A."/>
            <person name="Lipzen A."/>
            <person name="Lundell T."/>
            <person name="Morin E."/>
            <person name="Murat C."/>
            <person name="Riley R."/>
            <person name="Ohm R."/>
            <person name="Sun H."/>
            <person name="Tunlid A."/>
            <person name="Henrissat B."/>
            <person name="Grigoriev I.V."/>
            <person name="Hibbett D.S."/>
            <person name="Martin F."/>
        </authorList>
    </citation>
    <scope>NUCLEOTIDE SEQUENCE [LARGE SCALE GENOMIC DNA]</scope>
    <source>
        <strain evidence="4">LaAM-08-1</strain>
    </source>
</reference>
<feature type="domain" description="Cyclin N-terminal" evidence="2">
    <location>
        <begin position="73"/>
        <end position="168"/>
    </location>
</feature>
<dbReference type="GO" id="GO:0016538">
    <property type="term" value="F:cyclin-dependent protein serine/threonine kinase regulator activity"/>
    <property type="evidence" value="ECO:0007669"/>
    <property type="project" value="TreeGrafter"/>
</dbReference>
<dbReference type="Gene3D" id="1.10.472.10">
    <property type="entry name" value="Cyclin-like"/>
    <property type="match status" value="1"/>
</dbReference>
<proteinExistence type="predicted"/>
<keyword evidence="4" id="KW-1185">Reference proteome</keyword>
<protein>
    <recommendedName>
        <fullName evidence="2">Cyclin N-terminal domain-containing protein</fullName>
    </recommendedName>
</protein>
<dbReference type="Pfam" id="PF00134">
    <property type="entry name" value="Cyclin_N"/>
    <property type="match status" value="1"/>
</dbReference>
<feature type="compositionally biased region" description="Low complexity" evidence="1">
    <location>
        <begin position="217"/>
        <end position="232"/>
    </location>
</feature>
<dbReference type="AlphaFoldDB" id="A0A0C9XRJ0"/>
<feature type="region of interest" description="Disordered" evidence="1">
    <location>
        <begin position="187"/>
        <end position="264"/>
    </location>
</feature>
<feature type="compositionally biased region" description="Polar residues" evidence="1">
    <location>
        <begin position="248"/>
        <end position="264"/>
    </location>
</feature>
<dbReference type="HOGENOM" id="CLU_050396_0_0_1"/>
<gene>
    <name evidence="3" type="ORF">K443DRAFT_679247</name>
</gene>
<evidence type="ECO:0000313" key="4">
    <source>
        <dbReference type="Proteomes" id="UP000054477"/>
    </source>
</evidence>
<dbReference type="InterPro" id="IPR006671">
    <property type="entry name" value="Cyclin_N"/>
</dbReference>
<dbReference type="EMBL" id="KN838628">
    <property type="protein sequence ID" value="KIK00332.1"/>
    <property type="molecule type" value="Genomic_DNA"/>
</dbReference>